<dbReference type="InterPro" id="IPR027417">
    <property type="entry name" value="P-loop_NTPase"/>
</dbReference>
<protein>
    <submittedName>
        <fullName evidence="1">Oidioi.mRNA.OKI2018_I69.chr2.g7481.t1.cds</fullName>
    </submittedName>
</protein>
<organism evidence="1 2">
    <name type="scientific">Oikopleura dioica</name>
    <name type="common">Tunicate</name>
    <dbReference type="NCBI Taxonomy" id="34765"/>
    <lineage>
        <taxon>Eukaryota</taxon>
        <taxon>Metazoa</taxon>
        <taxon>Chordata</taxon>
        <taxon>Tunicata</taxon>
        <taxon>Appendicularia</taxon>
        <taxon>Copelata</taxon>
        <taxon>Oikopleuridae</taxon>
        <taxon>Oikopleura</taxon>
    </lineage>
</organism>
<name>A0ABN7T8N4_OIKDI</name>
<proteinExistence type="predicted"/>
<reference evidence="1 2" key="1">
    <citation type="submission" date="2021-04" db="EMBL/GenBank/DDBJ databases">
        <authorList>
            <person name="Bliznina A."/>
        </authorList>
    </citation>
    <scope>NUCLEOTIDE SEQUENCE [LARGE SCALE GENOMIC DNA]</scope>
</reference>
<evidence type="ECO:0000313" key="1">
    <source>
        <dbReference type="EMBL" id="CAG5113370.1"/>
    </source>
</evidence>
<gene>
    <name evidence="1" type="ORF">OKIOD_LOCUS16246</name>
</gene>
<dbReference type="Proteomes" id="UP001158576">
    <property type="component" value="Chromosome 2"/>
</dbReference>
<sequence length="206" mass="24678">MDEFLEDKSSMMEFRGCWQDGQAGVSWLTGTHIADWVHKGAEANRDPDTQERKFFDFENQLTEAADKIDKMFWFGILEDYERSLELLAYQLDKPLKNFKRLQQKIGRQNLHKLEPSLPSEESTEFLKNLMPQDIWLYEYAKTVFQARWNYYKTRIYQHPKRPAFPKIPCQSTRFILKCSGTDNDFIFKWDEKMPEEHAKNFNDLLQ</sequence>
<accession>A0ABN7T8N4</accession>
<dbReference type="Gene3D" id="3.40.50.300">
    <property type="entry name" value="P-loop containing nucleotide triphosphate hydrolases"/>
    <property type="match status" value="1"/>
</dbReference>
<dbReference type="EMBL" id="OU015567">
    <property type="protein sequence ID" value="CAG5113370.1"/>
    <property type="molecule type" value="Genomic_DNA"/>
</dbReference>
<evidence type="ECO:0000313" key="2">
    <source>
        <dbReference type="Proteomes" id="UP001158576"/>
    </source>
</evidence>
<keyword evidence="2" id="KW-1185">Reference proteome</keyword>